<evidence type="ECO:0000313" key="1">
    <source>
        <dbReference type="EMBL" id="PWS31235.1"/>
    </source>
</evidence>
<dbReference type="Proteomes" id="UP000245391">
    <property type="component" value="Unassembled WGS sequence"/>
</dbReference>
<sequence length="135" mass="15144">MKTVAKNFFLLFITIAIFSAVFFGCKEPGLRTKSDDEQILKILQSDIEKQAYQYPCENAGEWKFVEIGSRPCGGASGFIAYSSKVDEKTLFEKIKLFTEKEAEYNKKYNAASPCALIVAPKSVACENGKPKFIYL</sequence>
<proteinExistence type="predicted"/>
<dbReference type="PROSITE" id="PS51257">
    <property type="entry name" value="PROKAR_LIPOPROTEIN"/>
    <property type="match status" value="1"/>
</dbReference>
<keyword evidence="2" id="KW-1185">Reference proteome</keyword>
<name>A0A317EXF0_9SPHI</name>
<dbReference type="OrthoDB" id="5526158at2"/>
<reference evidence="2" key="1">
    <citation type="submission" date="2018-05" db="EMBL/GenBank/DDBJ databases">
        <title>Pedobacter paludis sp. nov., isolated from wetland soil.</title>
        <authorList>
            <person name="Zhang Y."/>
        </authorList>
    </citation>
    <scope>NUCLEOTIDE SEQUENCE [LARGE SCALE GENOMIC DNA]</scope>
    <source>
        <strain evidence="2">R-8</strain>
    </source>
</reference>
<comment type="caution">
    <text evidence="1">The sequence shown here is derived from an EMBL/GenBank/DDBJ whole genome shotgun (WGS) entry which is preliminary data.</text>
</comment>
<dbReference type="RefSeq" id="WP_109929926.1">
    <property type="nucleotide sequence ID" value="NZ_QGNY01000004.1"/>
</dbReference>
<protein>
    <submittedName>
        <fullName evidence="1">Uncharacterized protein</fullName>
    </submittedName>
</protein>
<dbReference type="EMBL" id="QGNY01000004">
    <property type="protein sequence ID" value="PWS31235.1"/>
    <property type="molecule type" value="Genomic_DNA"/>
</dbReference>
<organism evidence="1 2">
    <name type="scientific">Pedobacter paludis</name>
    <dbReference type="NCBI Taxonomy" id="2203212"/>
    <lineage>
        <taxon>Bacteria</taxon>
        <taxon>Pseudomonadati</taxon>
        <taxon>Bacteroidota</taxon>
        <taxon>Sphingobacteriia</taxon>
        <taxon>Sphingobacteriales</taxon>
        <taxon>Sphingobacteriaceae</taxon>
        <taxon>Pedobacter</taxon>
    </lineage>
</organism>
<accession>A0A317EXF0</accession>
<dbReference type="AlphaFoldDB" id="A0A317EXF0"/>
<gene>
    <name evidence="1" type="ORF">DF947_11555</name>
</gene>
<evidence type="ECO:0000313" key="2">
    <source>
        <dbReference type="Proteomes" id="UP000245391"/>
    </source>
</evidence>